<sequence>MTGTPAARPLLPRPRLFGELPTAFVALIGPPAVGKSTVAAALAEEVGATTFRLREFAQQSRIAGLLAAELFATTDPLGWFPDGTVDALLRAAFLYGRFPAEGVIVLESFPGNAVQLHLLHDIGRLRGAPLMVVELDAAPEVVMTRARARRVCPTCEPDPTGDPHAPAAADPDAPERCGRCDGALARRCSDRLDVIPARFGRYRHRLDAIRTCATQLDMPYRRIHASADRAAVASAVRSEIASIPGIRTAAVPSSIR</sequence>
<proteinExistence type="predicted"/>
<accession>A0A8J3YQ77</accession>
<gene>
    <name evidence="2" type="ORF">Val02_66750</name>
</gene>
<organism evidence="2 3">
    <name type="scientific">Virgisporangium aliadipatigenens</name>
    <dbReference type="NCBI Taxonomy" id="741659"/>
    <lineage>
        <taxon>Bacteria</taxon>
        <taxon>Bacillati</taxon>
        <taxon>Actinomycetota</taxon>
        <taxon>Actinomycetes</taxon>
        <taxon>Micromonosporales</taxon>
        <taxon>Micromonosporaceae</taxon>
        <taxon>Virgisporangium</taxon>
    </lineage>
</organism>
<protein>
    <recommendedName>
        <fullName evidence="4">Adenylate kinase</fullName>
    </recommendedName>
</protein>
<dbReference type="Proteomes" id="UP000619260">
    <property type="component" value="Unassembled WGS sequence"/>
</dbReference>
<feature type="region of interest" description="Disordered" evidence="1">
    <location>
        <begin position="154"/>
        <end position="174"/>
    </location>
</feature>
<keyword evidence="3" id="KW-1185">Reference proteome</keyword>
<evidence type="ECO:0008006" key="4">
    <source>
        <dbReference type="Google" id="ProtNLM"/>
    </source>
</evidence>
<dbReference type="InterPro" id="IPR027417">
    <property type="entry name" value="P-loop_NTPase"/>
</dbReference>
<evidence type="ECO:0000256" key="1">
    <source>
        <dbReference type="SAM" id="MobiDB-lite"/>
    </source>
</evidence>
<dbReference type="EMBL" id="BOPF01000030">
    <property type="protein sequence ID" value="GIJ49789.1"/>
    <property type="molecule type" value="Genomic_DNA"/>
</dbReference>
<evidence type="ECO:0000313" key="2">
    <source>
        <dbReference type="EMBL" id="GIJ49789.1"/>
    </source>
</evidence>
<comment type="caution">
    <text evidence="2">The sequence shown here is derived from an EMBL/GenBank/DDBJ whole genome shotgun (WGS) entry which is preliminary data.</text>
</comment>
<dbReference type="Gene3D" id="3.40.50.300">
    <property type="entry name" value="P-loop containing nucleotide triphosphate hydrolases"/>
    <property type="match status" value="1"/>
</dbReference>
<reference evidence="2" key="1">
    <citation type="submission" date="2021-01" db="EMBL/GenBank/DDBJ databases">
        <title>Whole genome shotgun sequence of Virgisporangium aliadipatigenens NBRC 105644.</title>
        <authorList>
            <person name="Komaki H."/>
            <person name="Tamura T."/>
        </authorList>
    </citation>
    <scope>NUCLEOTIDE SEQUENCE</scope>
    <source>
        <strain evidence="2">NBRC 105644</strain>
    </source>
</reference>
<dbReference type="AlphaFoldDB" id="A0A8J3YQ77"/>
<feature type="compositionally biased region" description="Low complexity" evidence="1">
    <location>
        <begin position="162"/>
        <end position="171"/>
    </location>
</feature>
<dbReference type="SUPFAM" id="SSF52540">
    <property type="entry name" value="P-loop containing nucleoside triphosphate hydrolases"/>
    <property type="match status" value="1"/>
</dbReference>
<name>A0A8J3YQ77_9ACTN</name>
<evidence type="ECO:0000313" key="3">
    <source>
        <dbReference type="Proteomes" id="UP000619260"/>
    </source>
</evidence>